<evidence type="ECO:0000256" key="1">
    <source>
        <dbReference type="SAM" id="MobiDB-lite"/>
    </source>
</evidence>
<evidence type="ECO:0000313" key="3">
    <source>
        <dbReference type="Proteomes" id="UP000594430"/>
    </source>
</evidence>
<dbReference type="Proteomes" id="UP000594430">
    <property type="component" value="Chromosome"/>
</dbReference>
<feature type="compositionally biased region" description="Basic and acidic residues" evidence="1">
    <location>
        <begin position="58"/>
        <end position="70"/>
    </location>
</feature>
<name>A0A7S9Q8S0_9PSED</name>
<dbReference type="RefSeq" id="WP_128610956.1">
    <property type="nucleotide sequence ID" value="NZ_BQHM01000006.1"/>
</dbReference>
<evidence type="ECO:0000313" key="2">
    <source>
        <dbReference type="EMBL" id="QPH49715.1"/>
    </source>
</evidence>
<sequence length="70" mass="7250">MSEHNALEILAGKLGDDQTGVPVVGIDIILSKQPSTPAPPPDGQCPGQPGCHQSEPVRGPDRRAGRSTDP</sequence>
<dbReference type="AlphaFoldDB" id="A0A7S9Q8S0"/>
<protein>
    <submittedName>
        <fullName evidence="2">Uncharacterized protein</fullName>
    </submittedName>
</protein>
<dbReference type="EMBL" id="CP064946">
    <property type="protein sequence ID" value="QPH49715.1"/>
    <property type="molecule type" value="Genomic_DNA"/>
</dbReference>
<gene>
    <name evidence="2" type="ORF">IZU98_03010</name>
</gene>
<dbReference type="GeneID" id="93440543"/>
<organism evidence="2 3">
    <name type="scientific">Pseudomonas fulva</name>
    <dbReference type="NCBI Taxonomy" id="47880"/>
    <lineage>
        <taxon>Bacteria</taxon>
        <taxon>Pseudomonadati</taxon>
        <taxon>Pseudomonadota</taxon>
        <taxon>Gammaproteobacteria</taxon>
        <taxon>Pseudomonadales</taxon>
        <taxon>Pseudomonadaceae</taxon>
        <taxon>Pseudomonas</taxon>
    </lineage>
</organism>
<accession>A0A7S9Q8S0</accession>
<proteinExistence type="predicted"/>
<reference evidence="2 3" key="1">
    <citation type="submission" date="2020-11" db="EMBL/GenBank/DDBJ databases">
        <title>Pseudomonas fulva producing VIM-24.</title>
        <authorList>
            <person name="Liu S."/>
        </authorList>
    </citation>
    <scope>NUCLEOTIDE SEQUENCE [LARGE SCALE GENOMIC DNA]</scope>
    <source>
        <strain evidence="2 3">ZDHY414</strain>
    </source>
</reference>
<feature type="region of interest" description="Disordered" evidence="1">
    <location>
        <begin position="31"/>
        <end position="70"/>
    </location>
</feature>